<gene>
    <name evidence="2" type="ORF">AMTR_s00006p00267360</name>
</gene>
<reference evidence="3" key="1">
    <citation type="journal article" date="2013" name="Science">
        <title>The Amborella genome and the evolution of flowering plants.</title>
        <authorList>
            <consortium name="Amborella Genome Project"/>
        </authorList>
    </citation>
    <scope>NUCLEOTIDE SEQUENCE [LARGE SCALE GENOMIC DNA]</scope>
</reference>
<protein>
    <submittedName>
        <fullName evidence="2">Uncharacterized protein</fullName>
    </submittedName>
</protein>
<dbReference type="Proteomes" id="UP000017836">
    <property type="component" value="Unassembled WGS sequence"/>
</dbReference>
<feature type="compositionally biased region" description="Polar residues" evidence="1">
    <location>
        <begin position="9"/>
        <end position="20"/>
    </location>
</feature>
<dbReference type="AlphaFoldDB" id="W1PD73"/>
<evidence type="ECO:0000313" key="2">
    <source>
        <dbReference type="EMBL" id="ERN05903.1"/>
    </source>
</evidence>
<proteinExistence type="predicted"/>
<accession>W1PD73</accession>
<dbReference type="HOGENOM" id="CLU_2309812_0_0_1"/>
<dbReference type="Gramene" id="ERN05903">
    <property type="protein sequence ID" value="ERN05903"/>
    <property type="gene ID" value="AMTR_s00006p00267360"/>
</dbReference>
<feature type="region of interest" description="Disordered" evidence="1">
    <location>
        <begin position="1"/>
        <end position="23"/>
    </location>
</feature>
<sequence>MASAFLCEGTSSHGSSSIAPQITDPFASPLKKLETIKTTSAKKPNSKKMDRFGTSRVQNFLSLNLNESEAQGMSRSFIPTSVEMDGDRGYFWEWMAISAL</sequence>
<organism evidence="2 3">
    <name type="scientific">Amborella trichopoda</name>
    <dbReference type="NCBI Taxonomy" id="13333"/>
    <lineage>
        <taxon>Eukaryota</taxon>
        <taxon>Viridiplantae</taxon>
        <taxon>Streptophyta</taxon>
        <taxon>Embryophyta</taxon>
        <taxon>Tracheophyta</taxon>
        <taxon>Spermatophyta</taxon>
        <taxon>Magnoliopsida</taxon>
        <taxon>Amborellales</taxon>
        <taxon>Amborellaceae</taxon>
        <taxon>Amborella</taxon>
    </lineage>
</organism>
<dbReference type="EMBL" id="KI393980">
    <property type="protein sequence ID" value="ERN05903.1"/>
    <property type="molecule type" value="Genomic_DNA"/>
</dbReference>
<keyword evidence="3" id="KW-1185">Reference proteome</keyword>
<name>W1PD73_AMBTC</name>
<evidence type="ECO:0000256" key="1">
    <source>
        <dbReference type="SAM" id="MobiDB-lite"/>
    </source>
</evidence>
<evidence type="ECO:0000313" key="3">
    <source>
        <dbReference type="Proteomes" id="UP000017836"/>
    </source>
</evidence>